<dbReference type="AlphaFoldDB" id="A0A0K1PRD2"/>
<evidence type="ECO:0000313" key="2">
    <source>
        <dbReference type="Proteomes" id="UP000064967"/>
    </source>
</evidence>
<name>A0A0K1PRD2_9BACT</name>
<dbReference type="STRING" id="1391654.AKJ09_02600"/>
<sequence>MREGMTQEGCHEAWIDTRLGWTIASRIEPARHELGRLAAKRARMCRTSRGMSSRRDVSGGS</sequence>
<reference evidence="1 2" key="1">
    <citation type="submission" date="2015-08" db="EMBL/GenBank/DDBJ databases">
        <authorList>
            <person name="Babu N.S."/>
            <person name="Beckwith C.J."/>
            <person name="Beseler K.G."/>
            <person name="Brison A."/>
            <person name="Carone J.V."/>
            <person name="Caskin T.P."/>
            <person name="Diamond M."/>
            <person name="Durham M.E."/>
            <person name="Foxe J.M."/>
            <person name="Go M."/>
            <person name="Henderson B.A."/>
            <person name="Jones I.B."/>
            <person name="McGettigan J.A."/>
            <person name="Micheletti S.J."/>
            <person name="Nasrallah M.E."/>
            <person name="Ortiz D."/>
            <person name="Piller C.R."/>
            <person name="Privatt S.R."/>
            <person name="Schneider S.L."/>
            <person name="Sharp S."/>
            <person name="Smith T.C."/>
            <person name="Stanton J.D."/>
            <person name="Ullery H.E."/>
            <person name="Wilson R.J."/>
            <person name="Serrano M.G."/>
            <person name="Buck G."/>
            <person name="Lee V."/>
            <person name="Wang Y."/>
            <person name="Carvalho R."/>
            <person name="Voegtly L."/>
            <person name="Shi R."/>
            <person name="Duckworth R."/>
            <person name="Johnson A."/>
            <person name="Loviza R."/>
            <person name="Walstead R."/>
            <person name="Shah Z."/>
            <person name="Kiflezghi M."/>
            <person name="Wade K."/>
            <person name="Ball S.L."/>
            <person name="Bradley K.W."/>
            <person name="Asai D.J."/>
            <person name="Bowman C.A."/>
            <person name="Russell D.A."/>
            <person name="Pope W.H."/>
            <person name="Jacobs-Sera D."/>
            <person name="Hendrix R.W."/>
            <person name="Hatfull G.F."/>
        </authorList>
    </citation>
    <scope>NUCLEOTIDE SEQUENCE [LARGE SCALE GENOMIC DNA]</scope>
    <source>
        <strain evidence="1 2">DSM 27648</strain>
    </source>
</reference>
<keyword evidence="2" id="KW-1185">Reference proteome</keyword>
<organism evidence="1 2">
    <name type="scientific">Labilithrix luteola</name>
    <dbReference type="NCBI Taxonomy" id="1391654"/>
    <lineage>
        <taxon>Bacteria</taxon>
        <taxon>Pseudomonadati</taxon>
        <taxon>Myxococcota</taxon>
        <taxon>Polyangia</taxon>
        <taxon>Polyangiales</taxon>
        <taxon>Labilitrichaceae</taxon>
        <taxon>Labilithrix</taxon>
    </lineage>
</organism>
<gene>
    <name evidence="1" type="ORF">AKJ09_02600</name>
</gene>
<dbReference type="Proteomes" id="UP000064967">
    <property type="component" value="Chromosome"/>
</dbReference>
<protein>
    <submittedName>
        <fullName evidence="1">Uncharacterized protein</fullName>
    </submittedName>
</protein>
<evidence type="ECO:0000313" key="1">
    <source>
        <dbReference type="EMBL" id="AKU95936.1"/>
    </source>
</evidence>
<accession>A0A0K1PRD2</accession>
<proteinExistence type="predicted"/>
<dbReference type="EMBL" id="CP012333">
    <property type="protein sequence ID" value="AKU95936.1"/>
    <property type="molecule type" value="Genomic_DNA"/>
</dbReference>
<dbReference type="KEGG" id="llu:AKJ09_02600"/>